<comment type="caution">
    <text evidence="2">The sequence shown here is derived from an EMBL/GenBank/DDBJ whole genome shotgun (WGS) entry which is preliminary data.</text>
</comment>
<evidence type="ECO:0000256" key="1">
    <source>
        <dbReference type="ARBA" id="ARBA00023098"/>
    </source>
</evidence>
<name>A0A077MBH9_9MICO</name>
<keyword evidence="1" id="KW-0443">Lipid metabolism</keyword>
<proteinExistence type="predicted"/>
<dbReference type="OrthoDB" id="3567227at2"/>
<sequence>MPQLHRDGPVWIIDFGADENRYSPDFLDQVEVFLDELVADREPAALVTTATGKFFSNGLDLAWVQAHPEQFLTYVHRVERLLARLLTLPVPTVAAINGHAFGAGALVALCHDYRLMRDDRGFFCLPEVDIRIPFSLGMSALVQSKLTPRSAVDAMTTGRRYGGADALAAGVVDAVHSEDELLPAAIALATSLAGKDRMTLGTIKERMFAHVTAPLLQGAAG</sequence>
<evidence type="ECO:0000313" key="2">
    <source>
        <dbReference type="EMBL" id="CCI52227.1"/>
    </source>
</evidence>
<dbReference type="EMBL" id="CAJC01000058">
    <property type="protein sequence ID" value="CCI52227.1"/>
    <property type="molecule type" value="Genomic_DNA"/>
</dbReference>
<protein>
    <submittedName>
        <fullName evidence="2">Enoyl-CoA hydratase/carnithine racemase</fullName>
    </submittedName>
</protein>
<dbReference type="FunFam" id="3.90.226.10:FF:000049">
    <property type="entry name" value="Enoyl-CoA delta isomerase 3"/>
    <property type="match status" value="1"/>
</dbReference>
<dbReference type="Proteomes" id="UP000035720">
    <property type="component" value="Unassembled WGS sequence"/>
</dbReference>
<dbReference type="Gene3D" id="3.90.226.10">
    <property type="entry name" value="2-enoyl-CoA Hydratase, Chain A, domain 1"/>
    <property type="match status" value="1"/>
</dbReference>
<dbReference type="PANTHER" id="PTHR11941">
    <property type="entry name" value="ENOYL-COA HYDRATASE-RELATED"/>
    <property type="match status" value="1"/>
</dbReference>
<dbReference type="STRING" id="1193518.BN13_1500006"/>
<dbReference type="AlphaFoldDB" id="A0A077MBH9"/>
<dbReference type="GO" id="GO:0004165">
    <property type="term" value="F:delta(3)-delta(2)-enoyl-CoA isomerase activity"/>
    <property type="evidence" value="ECO:0007669"/>
    <property type="project" value="TreeGrafter"/>
</dbReference>
<gene>
    <name evidence="2" type="ORF">BN13_1500006</name>
</gene>
<accession>A0A077MBH9</accession>
<dbReference type="GO" id="GO:0006635">
    <property type="term" value="P:fatty acid beta-oxidation"/>
    <property type="evidence" value="ECO:0007669"/>
    <property type="project" value="TreeGrafter"/>
</dbReference>
<dbReference type="InterPro" id="IPR001753">
    <property type="entry name" value="Enoyl-CoA_hydra/iso"/>
</dbReference>
<dbReference type="RefSeq" id="WP_048548334.1">
    <property type="nucleotide sequence ID" value="NZ_HF571038.1"/>
</dbReference>
<evidence type="ECO:0000313" key="3">
    <source>
        <dbReference type="Proteomes" id="UP000035720"/>
    </source>
</evidence>
<keyword evidence="3" id="KW-1185">Reference proteome</keyword>
<dbReference type="InterPro" id="IPR029045">
    <property type="entry name" value="ClpP/crotonase-like_dom_sf"/>
</dbReference>
<dbReference type="Pfam" id="PF00378">
    <property type="entry name" value="ECH_1"/>
    <property type="match status" value="1"/>
</dbReference>
<dbReference type="CDD" id="cd06558">
    <property type="entry name" value="crotonase-like"/>
    <property type="match status" value="1"/>
</dbReference>
<dbReference type="SUPFAM" id="SSF52096">
    <property type="entry name" value="ClpP/crotonase"/>
    <property type="match status" value="1"/>
</dbReference>
<organism evidence="2 3">
    <name type="scientific">Nostocoides jenkinsii Ben 74</name>
    <dbReference type="NCBI Taxonomy" id="1193518"/>
    <lineage>
        <taxon>Bacteria</taxon>
        <taxon>Bacillati</taxon>
        <taxon>Actinomycetota</taxon>
        <taxon>Actinomycetes</taxon>
        <taxon>Micrococcales</taxon>
        <taxon>Intrasporangiaceae</taxon>
        <taxon>Nostocoides</taxon>
    </lineage>
</organism>
<dbReference type="PANTHER" id="PTHR11941:SF75">
    <property type="entry name" value="ENOYL-COA HYDRATASE_ISOMERASE FAMILY PROTEIN"/>
    <property type="match status" value="1"/>
</dbReference>
<reference evidence="2 3" key="1">
    <citation type="journal article" date="2013" name="ISME J.">
        <title>A metabolic model for members of the genus Tetrasphaera involved in enhanced biological phosphorus removal.</title>
        <authorList>
            <person name="Kristiansen R."/>
            <person name="Nguyen H.T.T."/>
            <person name="Saunders A.M."/>
            <person name="Nielsen J.L."/>
            <person name="Wimmer R."/>
            <person name="Le V.Q."/>
            <person name="McIlroy S.J."/>
            <person name="Petrovski S."/>
            <person name="Seviour R.J."/>
            <person name="Calteau A."/>
            <person name="Nielsen K.L."/>
            <person name="Nielsen P.H."/>
        </authorList>
    </citation>
    <scope>NUCLEOTIDE SEQUENCE [LARGE SCALE GENOMIC DNA]</scope>
    <source>
        <strain evidence="2 3">Ben 74</strain>
    </source>
</reference>